<feature type="chain" id="PRO_5016892096" evidence="1">
    <location>
        <begin position="25"/>
        <end position="194"/>
    </location>
</feature>
<evidence type="ECO:0000313" key="3">
    <source>
        <dbReference type="Proteomes" id="UP000252706"/>
    </source>
</evidence>
<dbReference type="AlphaFoldDB" id="A0A366X174"/>
<feature type="signal peptide" evidence="1">
    <location>
        <begin position="1"/>
        <end position="24"/>
    </location>
</feature>
<comment type="caution">
    <text evidence="2">The sequence shown here is derived from an EMBL/GenBank/DDBJ whole genome shotgun (WGS) entry which is preliminary data.</text>
</comment>
<gene>
    <name evidence="2" type="ORF">DS909_08305</name>
</gene>
<dbReference type="RefSeq" id="WP_113822987.1">
    <property type="nucleotide sequence ID" value="NZ_QOCE01000020.1"/>
</dbReference>
<evidence type="ECO:0000256" key="1">
    <source>
        <dbReference type="SAM" id="SignalP"/>
    </source>
</evidence>
<keyword evidence="1" id="KW-0732">Signal</keyword>
<dbReference type="EMBL" id="QOCE01000020">
    <property type="protein sequence ID" value="RBW57362.1"/>
    <property type="molecule type" value="Genomic_DNA"/>
</dbReference>
<evidence type="ECO:0000313" key="2">
    <source>
        <dbReference type="EMBL" id="RBW57362.1"/>
    </source>
</evidence>
<dbReference type="OrthoDB" id="7705693at2"/>
<organism evidence="2 3">
    <name type="scientific">Phaeobacter gallaeciensis</name>
    <dbReference type="NCBI Taxonomy" id="60890"/>
    <lineage>
        <taxon>Bacteria</taxon>
        <taxon>Pseudomonadati</taxon>
        <taxon>Pseudomonadota</taxon>
        <taxon>Alphaproteobacteria</taxon>
        <taxon>Rhodobacterales</taxon>
        <taxon>Roseobacteraceae</taxon>
        <taxon>Phaeobacter</taxon>
    </lineage>
</organism>
<name>A0A366X174_9RHOB</name>
<dbReference type="Proteomes" id="UP000252706">
    <property type="component" value="Unassembled WGS sequence"/>
</dbReference>
<sequence length="194" mass="21677">MTLRTLRFSLLAIAAGFFGTATLASPIDWKTVRGWDISFYPGSEGCQAFALFEEDTAFFIGFDNTDDELLLDVTLLDKKWASIEKGTEYDIAVKFGNESPWSLEMDGLRTDDFPGLNIMINAQSDEATLFIREFQGESSMTWSYADTTLGRYTLKGSRAAFDEVVNCQRSYLAARKSQSDPFANSNKKADPFAD</sequence>
<protein>
    <submittedName>
        <fullName evidence="2">Uncharacterized protein</fullName>
    </submittedName>
</protein>
<accession>A0A366X174</accession>
<proteinExistence type="predicted"/>
<reference evidence="2 3" key="1">
    <citation type="submission" date="2018-07" db="EMBL/GenBank/DDBJ databases">
        <title>Modular assembly of carbohydrate-degrading microbial communities in the ocean.</title>
        <authorList>
            <person name="Enke T.N."/>
            <person name="Datta M.S."/>
            <person name="Schwartzman J.A."/>
            <person name="Cermak N."/>
            <person name="Schmitz D.A."/>
            <person name="Barrere J."/>
            <person name="Cordero O.X."/>
        </authorList>
    </citation>
    <scope>NUCLEOTIDE SEQUENCE [LARGE SCALE GENOMIC DNA]</scope>
    <source>
        <strain evidence="2 3">C3M10</strain>
    </source>
</reference>